<sequence>MNGRMMLISGNLPDDRTLVENAAATDRFLTALSVRSQMESLRIGGQIPGSVLGAPPPYQKAGAFTENAEYVVTTTDNPFGESGSSTTSNMINTEAEYENRFHKSIASDDYEFGPMPPLCYSSLPNGSPRRANTVLCSGGLAAGELVDMTSSSAIKLELIGQITNLKATFHFGTSISPRT</sequence>
<accession>W6NDK6</accession>
<name>W6NDK6_HAECO</name>
<comment type="caution">
    <text evidence="1">The sequence shown here is derived from an EMBL/GenBank/DDBJ whole genome shotgun (WGS) entry which is preliminary data.</text>
</comment>
<reference evidence="1" key="2">
    <citation type="submission" date="2013-05" db="EMBL/GenBank/DDBJ databases">
        <title>The genome and transcriptome of Haemonchus contortus: a key model parasite for drug and vaccine discovery.</title>
        <authorList>
            <person name="Laing R."/>
            <person name="Kikuchi T."/>
            <person name="Martinelli A."/>
            <person name="Tsai I.J."/>
            <person name="Beech R.N."/>
            <person name="Redman E."/>
            <person name="Holroyd N."/>
            <person name="Bartley D.J."/>
            <person name="Beasley H."/>
            <person name="Britton C."/>
            <person name="Curran D."/>
            <person name="Devaney E."/>
            <person name="Gilabert A."/>
            <person name="Jackson F."/>
            <person name="Hunt M."/>
            <person name="Johnston S."/>
            <person name="Kryukov I."/>
            <person name="Li K."/>
            <person name="Morrison A.A."/>
            <person name="Reid A.J."/>
            <person name="Sargison N."/>
            <person name="Saunders G."/>
            <person name="Wasmuth J.D."/>
            <person name="Wolstenholme A."/>
            <person name="Berriman M."/>
            <person name="Gilleard J.S."/>
            <person name="Cotton J.A."/>
        </authorList>
    </citation>
    <scope>NUCLEOTIDE SEQUENCE [LARGE SCALE GENOMIC DNA]</scope>
    <source>
        <strain evidence="1">ISE/inbred ISE</strain>
    </source>
</reference>
<organism evidence="1">
    <name type="scientific">Haemonchus contortus</name>
    <name type="common">Barber pole worm</name>
    <dbReference type="NCBI Taxonomy" id="6289"/>
    <lineage>
        <taxon>Eukaryota</taxon>
        <taxon>Metazoa</taxon>
        <taxon>Ecdysozoa</taxon>
        <taxon>Nematoda</taxon>
        <taxon>Chromadorea</taxon>
        <taxon>Rhabditida</taxon>
        <taxon>Rhabditina</taxon>
        <taxon>Rhabditomorpha</taxon>
        <taxon>Strongyloidea</taxon>
        <taxon>Trichostrongylidae</taxon>
        <taxon>Haemonchus</taxon>
    </lineage>
</organism>
<gene>
    <name evidence="1" type="ORF">HCOI_01821700</name>
</gene>
<protein>
    <submittedName>
        <fullName evidence="1">CRE-CST-1 protein</fullName>
    </submittedName>
</protein>
<dbReference type="AlphaFoldDB" id="W6NDK6"/>
<dbReference type="EMBL" id="CAVP010058859">
    <property type="protein sequence ID" value="CDL95256.1"/>
    <property type="molecule type" value="Genomic_DNA"/>
</dbReference>
<reference evidence="1" key="1">
    <citation type="submission" date="2013-03" db="EMBL/GenBank/DDBJ databases">
        <authorList>
            <person name="Aslett M."/>
        </authorList>
    </citation>
    <scope>NUCLEOTIDE SEQUENCE [LARGE SCALE GENOMIC DNA]</scope>
    <source>
        <strain evidence="1">ISE/inbred ISE</strain>
    </source>
</reference>
<evidence type="ECO:0000313" key="1">
    <source>
        <dbReference type="EMBL" id="CDL95256.1"/>
    </source>
</evidence>
<proteinExistence type="predicted"/>